<evidence type="ECO:0000313" key="2">
    <source>
        <dbReference type="EMBL" id="GFD27693.1"/>
    </source>
</evidence>
<sequence>VDDVQQYMLFLVWSSSSNNPQNTNGDAAFGGKEPEFEGRKPESEVFVSPSKFKDFSDSSINEINAADSPVPAIGQISTNNTNTFSAAGPSNTAVSPTHGKYSYVDTSQLPNDPNILKLEDITYFDDEEDVGAKADFTNLETTITVSPIP</sequence>
<evidence type="ECO:0000256" key="1">
    <source>
        <dbReference type="SAM" id="MobiDB-lite"/>
    </source>
</evidence>
<reference evidence="2" key="1">
    <citation type="journal article" date="2019" name="Sci. Rep.">
        <title>Draft genome of Tanacetum cinerariifolium, the natural source of mosquito coil.</title>
        <authorList>
            <person name="Yamashiro T."/>
            <person name="Shiraishi A."/>
            <person name="Satake H."/>
            <person name="Nakayama K."/>
        </authorList>
    </citation>
    <scope>NUCLEOTIDE SEQUENCE</scope>
</reference>
<gene>
    <name evidence="2" type="ORF">Tci_899662</name>
</gene>
<dbReference type="AlphaFoldDB" id="A0A699V0T5"/>
<feature type="compositionally biased region" description="Polar residues" evidence="1">
    <location>
        <begin position="15"/>
        <end position="25"/>
    </location>
</feature>
<feature type="compositionally biased region" description="Basic and acidic residues" evidence="1">
    <location>
        <begin position="32"/>
        <end position="43"/>
    </location>
</feature>
<name>A0A699V0T5_TANCI</name>
<protein>
    <submittedName>
        <fullName evidence="2">Uncharacterized protein</fullName>
    </submittedName>
</protein>
<dbReference type="EMBL" id="BKCJ011379071">
    <property type="protein sequence ID" value="GFD27693.1"/>
    <property type="molecule type" value="Genomic_DNA"/>
</dbReference>
<feature type="region of interest" description="Disordered" evidence="1">
    <location>
        <begin position="15"/>
        <end position="43"/>
    </location>
</feature>
<feature type="non-terminal residue" evidence="2">
    <location>
        <position position="1"/>
    </location>
</feature>
<feature type="non-terminal residue" evidence="2">
    <location>
        <position position="149"/>
    </location>
</feature>
<organism evidence="2">
    <name type="scientific">Tanacetum cinerariifolium</name>
    <name type="common">Dalmatian daisy</name>
    <name type="synonym">Chrysanthemum cinerariifolium</name>
    <dbReference type="NCBI Taxonomy" id="118510"/>
    <lineage>
        <taxon>Eukaryota</taxon>
        <taxon>Viridiplantae</taxon>
        <taxon>Streptophyta</taxon>
        <taxon>Embryophyta</taxon>
        <taxon>Tracheophyta</taxon>
        <taxon>Spermatophyta</taxon>
        <taxon>Magnoliopsida</taxon>
        <taxon>eudicotyledons</taxon>
        <taxon>Gunneridae</taxon>
        <taxon>Pentapetalae</taxon>
        <taxon>asterids</taxon>
        <taxon>campanulids</taxon>
        <taxon>Asterales</taxon>
        <taxon>Asteraceae</taxon>
        <taxon>Asteroideae</taxon>
        <taxon>Anthemideae</taxon>
        <taxon>Anthemidinae</taxon>
        <taxon>Tanacetum</taxon>
    </lineage>
</organism>
<accession>A0A699V0T5</accession>
<proteinExistence type="predicted"/>
<comment type="caution">
    <text evidence="2">The sequence shown here is derived from an EMBL/GenBank/DDBJ whole genome shotgun (WGS) entry which is preliminary data.</text>
</comment>